<keyword evidence="1" id="KW-0472">Membrane</keyword>
<proteinExistence type="predicted"/>
<comment type="caution">
    <text evidence="2">The sequence shown here is derived from an EMBL/GenBank/DDBJ whole genome shotgun (WGS) entry which is preliminary data.</text>
</comment>
<keyword evidence="1" id="KW-0812">Transmembrane</keyword>
<sequence>MAVHSINEAGNMILFIFLAFLVLALIPPLVMMVFPAADIIIRIILVFLIFTTVRGYMGGGLLSLIISGVLIYFLVIKWAYFTASMYVFFYFIMTFAITSVVIWGVGMNLRKG</sequence>
<feature type="transmembrane region" description="Helical" evidence="1">
    <location>
        <begin position="39"/>
        <end position="56"/>
    </location>
</feature>
<accession>A0A938YWM0</accession>
<gene>
    <name evidence="2" type="ORF">JW744_01830</name>
</gene>
<evidence type="ECO:0000313" key="3">
    <source>
        <dbReference type="Proteomes" id="UP000809243"/>
    </source>
</evidence>
<feature type="transmembrane region" description="Helical" evidence="1">
    <location>
        <begin position="87"/>
        <end position="106"/>
    </location>
</feature>
<dbReference type="EMBL" id="JAFGDB010000030">
    <property type="protein sequence ID" value="MBN2067185.1"/>
    <property type="molecule type" value="Genomic_DNA"/>
</dbReference>
<dbReference type="Proteomes" id="UP000809243">
    <property type="component" value="Unassembled WGS sequence"/>
</dbReference>
<name>A0A938YWM0_9ARCH</name>
<evidence type="ECO:0000256" key="1">
    <source>
        <dbReference type="SAM" id="Phobius"/>
    </source>
</evidence>
<feature type="transmembrane region" description="Helical" evidence="1">
    <location>
        <begin position="12"/>
        <end position="33"/>
    </location>
</feature>
<protein>
    <submittedName>
        <fullName evidence="2">Uncharacterized protein</fullName>
    </submittedName>
</protein>
<reference evidence="2" key="1">
    <citation type="submission" date="2021-01" db="EMBL/GenBank/DDBJ databases">
        <title>Active Sulfur Cycling in an Early Earth Analoge.</title>
        <authorList>
            <person name="Hahn C.R."/>
            <person name="Youssef N.H."/>
            <person name="Elshahed M."/>
        </authorList>
    </citation>
    <scope>NUCLEOTIDE SEQUENCE</scope>
    <source>
        <strain evidence="2">Zod_Metabat.1151</strain>
    </source>
</reference>
<organism evidence="2 3">
    <name type="scientific">Candidatus Iainarchaeum sp</name>
    <dbReference type="NCBI Taxonomy" id="3101447"/>
    <lineage>
        <taxon>Archaea</taxon>
        <taxon>Candidatus Iainarchaeota</taxon>
        <taxon>Candidatus Iainarchaeia</taxon>
        <taxon>Candidatus Iainarchaeales</taxon>
        <taxon>Candidatus Iainarchaeaceae</taxon>
        <taxon>Candidatus Iainarchaeum</taxon>
    </lineage>
</organism>
<dbReference type="AlphaFoldDB" id="A0A938YWM0"/>
<feature type="transmembrane region" description="Helical" evidence="1">
    <location>
        <begin position="61"/>
        <end position="81"/>
    </location>
</feature>
<evidence type="ECO:0000313" key="2">
    <source>
        <dbReference type="EMBL" id="MBN2067185.1"/>
    </source>
</evidence>
<keyword evidence="1" id="KW-1133">Transmembrane helix</keyword>